<keyword evidence="2" id="KW-1185">Reference proteome</keyword>
<protein>
    <submittedName>
        <fullName evidence="1">Uncharacterized protein</fullName>
    </submittedName>
</protein>
<evidence type="ECO:0000313" key="2">
    <source>
        <dbReference type="Proteomes" id="UP001610631"/>
    </source>
</evidence>
<evidence type="ECO:0000313" key="1">
    <source>
        <dbReference type="EMBL" id="MFH7594368.1"/>
    </source>
</evidence>
<dbReference type="EMBL" id="JBBDHD010000007">
    <property type="protein sequence ID" value="MFH7594368.1"/>
    <property type="molecule type" value="Genomic_DNA"/>
</dbReference>
<sequence>MNLTPHELPGDLYGRDEDAHFDAAPLREGLAHRMPRARLDAHWPWKS</sequence>
<proteinExistence type="predicted"/>
<reference evidence="1 2" key="1">
    <citation type="submission" date="2024-03" db="EMBL/GenBank/DDBJ databases">
        <title>Whole genome sequencing of Streptomyces racemochromogenes, to identify antimicrobial biosynthetic gene clusters.</title>
        <authorList>
            <person name="Suryawanshi P."/>
            <person name="Krishnaraj P.U."/>
            <person name="Arun Y.P."/>
            <person name="Suryawanshi M.P."/>
            <person name="Rakshit O."/>
        </authorList>
    </citation>
    <scope>NUCLEOTIDE SEQUENCE [LARGE SCALE GENOMIC DNA]</scope>
    <source>
        <strain evidence="1 2">AUDT626</strain>
    </source>
</reference>
<accession>A0ABW7P7R4</accession>
<name>A0ABW7P7R4_9ACTN</name>
<dbReference type="Proteomes" id="UP001610631">
    <property type="component" value="Unassembled WGS sequence"/>
</dbReference>
<comment type="caution">
    <text evidence="1">The sequence shown here is derived from an EMBL/GenBank/DDBJ whole genome shotgun (WGS) entry which is preliminary data.</text>
</comment>
<gene>
    <name evidence="1" type="ORF">WDV06_04585</name>
</gene>
<organism evidence="1 2">
    <name type="scientific">Streptomyces racemochromogenes</name>
    <dbReference type="NCBI Taxonomy" id="67353"/>
    <lineage>
        <taxon>Bacteria</taxon>
        <taxon>Bacillati</taxon>
        <taxon>Actinomycetota</taxon>
        <taxon>Actinomycetes</taxon>
        <taxon>Kitasatosporales</taxon>
        <taxon>Streptomycetaceae</taxon>
        <taxon>Streptomyces</taxon>
    </lineage>
</organism>
<dbReference type="RefSeq" id="WP_395508301.1">
    <property type="nucleotide sequence ID" value="NZ_JBBDHD010000007.1"/>
</dbReference>